<dbReference type="AlphaFoldDB" id="A0A3P3W748"/>
<gene>
    <name evidence="3" type="ORF">EG240_09615</name>
</gene>
<keyword evidence="1" id="KW-0732">Signal</keyword>
<feature type="chain" id="PRO_5018225749" description="Putative beta-lactamase-inhibitor-like PepSY-like domain-containing protein" evidence="1">
    <location>
        <begin position="26"/>
        <end position="150"/>
    </location>
</feature>
<dbReference type="RefSeq" id="WP_125019184.1">
    <property type="nucleotide sequence ID" value="NZ_RQVQ01000019.1"/>
</dbReference>
<dbReference type="SUPFAM" id="SSF160574">
    <property type="entry name" value="BT0923-like"/>
    <property type="match status" value="1"/>
</dbReference>
<dbReference type="OrthoDB" id="710080at2"/>
<dbReference type="EMBL" id="RQVQ01000019">
    <property type="protein sequence ID" value="RRJ90117.1"/>
    <property type="molecule type" value="Genomic_DNA"/>
</dbReference>
<protein>
    <recommendedName>
        <fullName evidence="2">Putative beta-lactamase-inhibitor-like PepSY-like domain-containing protein</fullName>
    </recommendedName>
</protein>
<evidence type="ECO:0000313" key="4">
    <source>
        <dbReference type="Proteomes" id="UP000275719"/>
    </source>
</evidence>
<reference evidence="3 4" key="1">
    <citation type="submission" date="2018-11" db="EMBL/GenBank/DDBJ databases">
        <title>Flavobacterium sp. nov., YIM 102701-2 draft genome.</title>
        <authorList>
            <person name="Li G."/>
            <person name="Jiang Y."/>
        </authorList>
    </citation>
    <scope>NUCLEOTIDE SEQUENCE [LARGE SCALE GENOMIC DNA]</scope>
    <source>
        <strain evidence="3 4">YIM 102701-2</strain>
    </source>
</reference>
<organism evidence="3 4">
    <name type="scientific">Paenimyroides tangerinum</name>
    <dbReference type="NCBI Taxonomy" id="2488728"/>
    <lineage>
        <taxon>Bacteria</taxon>
        <taxon>Pseudomonadati</taxon>
        <taxon>Bacteroidota</taxon>
        <taxon>Flavobacteriia</taxon>
        <taxon>Flavobacteriales</taxon>
        <taxon>Flavobacteriaceae</taxon>
        <taxon>Paenimyroides</taxon>
    </lineage>
</organism>
<dbReference type="Gene3D" id="3.40.1420.30">
    <property type="match status" value="1"/>
</dbReference>
<comment type="caution">
    <text evidence="3">The sequence shown here is derived from an EMBL/GenBank/DDBJ whole genome shotgun (WGS) entry which is preliminary data.</text>
</comment>
<feature type="domain" description="Putative beta-lactamase-inhibitor-like PepSY-like" evidence="2">
    <location>
        <begin position="66"/>
        <end position="146"/>
    </location>
</feature>
<evidence type="ECO:0000256" key="1">
    <source>
        <dbReference type="SAM" id="SignalP"/>
    </source>
</evidence>
<feature type="signal peptide" evidence="1">
    <location>
        <begin position="1"/>
        <end position="25"/>
    </location>
</feature>
<dbReference type="Proteomes" id="UP000275719">
    <property type="component" value="Unassembled WGS sequence"/>
</dbReference>
<proteinExistence type="predicted"/>
<evidence type="ECO:0000313" key="3">
    <source>
        <dbReference type="EMBL" id="RRJ90117.1"/>
    </source>
</evidence>
<name>A0A3P3W748_9FLAO</name>
<evidence type="ECO:0000259" key="2">
    <source>
        <dbReference type="Pfam" id="PF11396"/>
    </source>
</evidence>
<sequence length="150" mass="17239">MKTLNLKNTVLLLICIFGFSISASAQKTTIQVNELPENANSFIKQHFKNETVSYVIKEEEFLVIDEYKVALSDGTEIEFNKNGNWKEISNKTKGIKSSVIPNKILNYCTKSFPNTSIKKIEKSRWKYDVELSNDLDLEFDSDGNFKRIDD</sequence>
<accession>A0A3P3W748</accession>
<dbReference type="InterPro" id="IPR021533">
    <property type="entry name" value="PepSY-like"/>
</dbReference>
<keyword evidence="4" id="KW-1185">Reference proteome</keyword>
<dbReference type="Pfam" id="PF11396">
    <property type="entry name" value="PepSY_like"/>
    <property type="match status" value="1"/>
</dbReference>